<evidence type="ECO:0000256" key="1">
    <source>
        <dbReference type="ARBA" id="ARBA00022676"/>
    </source>
</evidence>
<dbReference type="CDD" id="cd09010">
    <property type="entry name" value="MTAP_SsMTAPII_like_MTIP"/>
    <property type="match status" value="1"/>
</dbReference>
<sequence>MAELPQAEIGIFGGSGFYSLFEGDYEEVSLDTRWGQPSDVYTVGTIGGRKVAFLPRHGHKHTFAPGEVNYRANLWGMHELGVKQVIGPCSVGSLSLDIHPGDFVICDQFVDRTKGRADTFFTHDLGLGVQHLSAAHPYCETMRKVAVEKCRELGIPVHDGGTVVTIQGPRFSTTAESEWFQKMGWSVVNMTQYPEAWLARELGMHYVNVSLVTDYDSGLGKYAAVTNDDVLRVFNENLHLLRKLIEAMVPALPATIDDDCTGSATLFGRL</sequence>
<dbReference type="PANTHER" id="PTHR42679:SF2">
    <property type="entry name" value="S-METHYL-5'-THIOADENOSINE PHOSPHORYLASE"/>
    <property type="match status" value="1"/>
</dbReference>
<evidence type="ECO:0000256" key="2">
    <source>
        <dbReference type="ARBA" id="ARBA00022679"/>
    </source>
</evidence>
<evidence type="ECO:0000313" key="6">
    <source>
        <dbReference type="Proteomes" id="UP000054078"/>
    </source>
</evidence>
<evidence type="ECO:0000259" key="4">
    <source>
        <dbReference type="Pfam" id="PF01048"/>
    </source>
</evidence>
<dbReference type="InterPro" id="IPR000845">
    <property type="entry name" value="Nucleoside_phosphorylase_d"/>
</dbReference>
<dbReference type="GO" id="GO:0006166">
    <property type="term" value="P:purine ribonucleoside salvage"/>
    <property type="evidence" value="ECO:0007669"/>
    <property type="project" value="UniProtKB-UniRule"/>
</dbReference>
<comment type="function">
    <text evidence="3">Purine nucleoside phosphorylase involved in purine salvage.</text>
</comment>
<dbReference type="InterPro" id="IPR010044">
    <property type="entry name" value="MTAP"/>
</dbReference>
<proteinExistence type="inferred from homology"/>
<feature type="binding site" evidence="3">
    <location>
        <begin position="56"/>
        <end position="57"/>
    </location>
    <ligand>
        <name>phosphate</name>
        <dbReference type="ChEBI" id="CHEBI:43474"/>
    </ligand>
</feature>
<dbReference type="SUPFAM" id="SSF53167">
    <property type="entry name" value="Purine and uridine phosphorylases"/>
    <property type="match status" value="1"/>
</dbReference>
<name>A0A117J4A5_TRASO</name>
<dbReference type="Proteomes" id="UP000054078">
    <property type="component" value="Unassembled WGS sequence"/>
</dbReference>
<dbReference type="AlphaFoldDB" id="A0A117J4A5"/>
<dbReference type="STRING" id="1299998.AUL39_06395"/>
<comment type="miscellaneous">
    <text evidence="3">Although this enzyme belongs to the family of MTA phosphorylases based on sequence homology, it lacks several conserved amino acids in the substrate binding pocket that confer specificity towards MTA.</text>
</comment>
<accession>A0A117J4A5</accession>
<comment type="similarity">
    <text evidence="3">Belongs to the PNP/MTAP phosphorylase family. MTAP subfamily.</text>
</comment>
<comment type="subunit">
    <text evidence="3">Homohexamer. Dimer of a homotrimer.</text>
</comment>
<dbReference type="EC" id="2.4.2.1" evidence="3"/>
<dbReference type="PANTHER" id="PTHR42679">
    <property type="entry name" value="S-METHYL-5'-THIOADENOSINE PHOSPHORYLASE"/>
    <property type="match status" value="1"/>
</dbReference>
<dbReference type="InterPro" id="IPR035994">
    <property type="entry name" value="Nucleoside_phosphorylase_sf"/>
</dbReference>
<keyword evidence="2 3" id="KW-0808">Transferase</keyword>
<dbReference type="NCBIfam" id="TIGR01694">
    <property type="entry name" value="MTAP"/>
    <property type="match status" value="1"/>
</dbReference>
<keyword evidence="1 3" id="KW-0328">Glycosyltransferase</keyword>
<organism evidence="5 6">
    <name type="scientific">Tractidigestivibacter scatoligenes</name>
    <name type="common">Olsenella scatoligenes</name>
    <dbReference type="NCBI Taxonomy" id="1299998"/>
    <lineage>
        <taxon>Bacteria</taxon>
        <taxon>Bacillati</taxon>
        <taxon>Actinomycetota</taxon>
        <taxon>Coriobacteriia</taxon>
        <taxon>Coriobacteriales</taxon>
        <taxon>Atopobiaceae</taxon>
        <taxon>Tractidigestivibacter</taxon>
    </lineage>
</organism>
<feature type="binding site" evidence="3">
    <location>
        <position position="191"/>
    </location>
    <ligand>
        <name>phosphate</name>
        <dbReference type="ChEBI" id="CHEBI:43474"/>
    </ligand>
</feature>
<dbReference type="Pfam" id="PF01048">
    <property type="entry name" value="PNP_UDP_1"/>
    <property type="match status" value="1"/>
</dbReference>
<comment type="caution">
    <text evidence="3">Lacks conserved residue(s) required for the propagation of feature annotation.</text>
</comment>
<reference evidence="5 6" key="1">
    <citation type="submission" date="2015-12" db="EMBL/GenBank/DDBJ databases">
        <title>Draft Genome Sequence of Olsenella scatoligenes SK9K4T; a Producer of 3-Methylindole- (skatole) and 4-Methylphenol- (p-cresol) Isolated from Pig Feces.</title>
        <authorList>
            <person name="Li X."/>
            <person name="Borg B."/>
            <person name="Canibe N."/>
        </authorList>
    </citation>
    <scope>NUCLEOTIDE SEQUENCE [LARGE SCALE GENOMIC DNA]</scope>
    <source>
        <strain evidence="5 6">SK9K4</strain>
    </source>
</reference>
<dbReference type="Gene3D" id="3.40.50.1580">
    <property type="entry name" value="Nucleoside phosphorylase domain"/>
    <property type="match status" value="1"/>
</dbReference>
<gene>
    <name evidence="5" type="ORF">AUL39_06395</name>
</gene>
<keyword evidence="6" id="KW-1185">Reference proteome</keyword>
<dbReference type="HAMAP" id="MF_01963">
    <property type="entry name" value="MTAP"/>
    <property type="match status" value="1"/>
</dbReference>
<evidence type="ECO:0000313" key="5">
    <source>
        <dbReference type="EMBL" id="KUH58604.1"/>
    </source>
</evidence>
<protein>
    <recommendedName>
        <fullName evidence="3">Purine nucleoside phosphorylase</fullName>
        <shortName evidence="3">PNP</shortName>
        <ecNumber evidence="3">2.4.2.1</ecNumber>
    </recommendedName>
</protein>
<comment type="caution">
    <text evidence="5">The sequence shown here is derived from an EMBL/GenBank/DDBJ whole genome shotgun (WGS) entry which is preliminary data.</text>
</comment>
<dbReference type="RefSeq" id="WP_059054753.1">
    <property type="nucleotide sequence ID" value="NZ_LOJF01000009.1"/>
</dbReference>
<feature type="binding site" evidence="3">
    <location>
        <position position="190"/>
    </location>
    <ligand>
        <name>substrate</name>
    </ligand>
</feature>
<dbReference type="GO" id="GO:0005829">
    <property type="term" value="C:cytosol"/>
    <property type="evidence" value="ECO:0007669"/>
    <property type="project" value="TreeGrafter"/>
</dbReference>
<dbReference type="UniPathway" id="UPA00606"/>
<comment type="pathway">
    <text evidence="3">Purine metabolism; purine nucleoside salvage.</text>
</comment>
<evidence type="ECO:0000256" key="3">
    <source>
        <dbReference type="HAMAP-Rule" id="MF_01963"/>
    </source>
</evidence>
<dbReference type="EMBL" id="LOJF01000009">
    <property type="protein sequence ID" value="KUH58604.1"/>
    <property type="molecule type" value="Genomic_DNA"/>
</dbReference>
<dbReference type="OrthoDB" id="1523230at2"/>
<feature type="site" description="Important for substrate specificity" evidence="3">
    <location>
        <position position="227"/>
    </location>
</feature>
<feature type="domain" description="Nucleoside phosphorylase" evidence="4">
    <location>
        <begin position="9"/>
        <end position="249"/>
    </location>
</feature>
<keyword evidence="3" id="KW-0660">Purine salvage</keyword>
<dbReference type="GO" id="GO:0019509">
    <property type="term" value="P:L-methionine salvage from methylthioadenosine"/>
    <property type="evidence" value="ECO:0007669"/>
    <property type="project" value="TreeGrafter"/>
</dbReference>
<feature type="binding site" evidence="3">
    <location>
        <position position="15"/>
    </location>
    <ligand>
        <name>phosphate</name>
        <dbReference type="ChEBI" id="CHEBI:43474"/>
    </ligand>
</feature>
<comment type="catalytic activity">
    <reaction evidence="3">
        <text>a purine D-ribonucleoside + phosphate = a purine nucleobase + alpha-D-ribose 1-phosphate</text>
        <dbReference type="Rhea" id="RHEA:19805"/>
        <dbReference type="ChEBI" id="CHEBI:26386"/>
        <dbReference type="ChEBI" id="CHEBI:43474"/>
        <dbReference type="ChEBI" id="CHEBI:57720"/>
        <dbReference type="ChEBI" id="CHEBI:142355"/>
        <dbReference type="EC" id="2.4.2.1"/>
    </reaction>
</comment>
<feature type="site" description="Important for substrate specificity" evidence="3">
    <location>
        <position position="172"/>
    </location>
</feature>
<dbReference type="NCBIfam" id="NF005876">
    <property type="entry name" value="PRK07823.1"/>
    <property type="match status" value="1"/>
</dbReference>
<dbReference type="GO" id="GO:0017061">
    <property type="term" value="F:S-methyl-5-thioadenosine phosphorylase activity"/>
    <property type="evidence" value="ECO:0007669"/>
    <property type="project" value="InterPro"/>
</dbReference>
<feature type="binding site" evidence="3">
    <location>
        <begin position="214"/>
        <end position="216"/>
    </location>
    <ligand>
        <name>substrate</name>
    </ligand>
</feature>